<dbReference type="Proteomes" id="UP000887577">
    <property type="component" value="Unplaced"/>
</dbReference>
<protein>
    <submittedName>
        <fullName evidence="3">Uncharacterized protein</fullName>
    </submittedName>
</protein>
<proteinExistence type="predicted"/>
<evidence type="ECO:0000256" key="1">
    <source>
        <dbReference type="SAM" id="SignalP"/>
    </source>
</evidence>
<keyword evidence="1" id="KW-0732">Signal</keyword>
<sequence>MASLLSLIILFLALIAAITAAALPAFQVPGINLFEPNDGPVIEKRVPHPSWRSNVRINHIQHHDGSPHFNNYENGQARSFYNQWAFRPFQQSL</sequence>
<feature type="chain" id="PRO_5037548689" evidence="1">
    <location>
        <begin position="21"/>
        <end position="93"/>
    </location>
</feature>
<dbReference type="AlphaFoldDB" id="A0A914YDR6"/>
<keyword evidence="2" id="KW-1185">Reference proteome</keyword>
<evidence type="ECO:0000313" key="2">
    <source>
        <dbReference type="Proteomes" id="UP000887577"/>
    </source>
</evidence>
<dbReference type="WBParaSite" id="PSU_v2.g17441.t1">
    <property type="protein sequence ID" value="PSU_v2.g17441.t1"/>
    <property type="gene ID" value="PSU_v2.g17441"/>
</dbReference>
<feature type="signal peptide" evidence="1">
    <location>
        <begin position="1"/>
        <end position="20"/>
    </location>
</feature>
<organism evidence="2 3">
    <name type="scientific">Panagrolaimus superbus</name>
    <dbReference type="NCBI Taxonomy" id="310955"/>
    <lineage>
        <taxon>Eukaryota</taxon>
        <taxon>Metazoa</taxon>
        <taxon>Ecdysozoa</taxon>
        <taxon>Nematoda</taxon>
        <taxon>Chromadorea</taxon>
        <taxon>Rhabditida</taxon>
        <taxon>Tylenchina</taxon>
        <taxon>Panagrolaimomorpha</taxon>
        <taxon>Panagrolaimoidea</taxon>
        <taxon>Panagrolaimidae</taxon>
        <taxon>Panagrolaimus</taxon>
    </lineage>
</organism>
<accession>A0A914YDR6</accession>
<reference evidence="3" key="1">
    <citation type="submission" date="2022-11" db="UniProtKB">
        <authorList>
            <consortium name="WormBaseParasite"/>
        </authorList>
    </citation>
    <scope>IDENTIFICATION</scope>
</reference>
<name>A0A914YDR6_9BILA</name>
<evidence type="ECO:0000313" key="3">
    <source>
        <dbReference type="WBParaSite" id="PSU_v2.g17441.t1"/>
    </source>
</evidence>